<comment type="caution">
    <text evidence="1">The sequence shown here is derived from an EMBL/GenBank/DDBJ whole genome shotgun (WGS) entry which is preliminary data.</text>
</comment>
<organism evidence="1 2">
    <name type="scientific">Solirubrobacter ginsenosidimutans</name>
    <dbReference type="NCBI Taxonomy" id="490573"/>
    <lineage>
        <taxon>Bacteria</taxon>
        <taxon>Bacillati</taxon>
        <taxon>Actinomycetota</taxon>
        <taxon>Thermoleophilia</taxon>
        <taxon>Solirubrobacterales</taxon>
        <taxon>Solirubrobacteraceae</taxon>
        <taxon>Solirubrobacter</taxon>
    </lineage>
</organism>
<dbReference type="PANTHER" id="PTHR43861">
    <property type="entry name" value="TRANS-ACONITATE 2-METHYLTRANSFERASE-RELATED"/>
    <property type="match status" value="1"/>
</dbReference>
<gene>
    <name evidence="1" type="ORF">OM076_43435</name>
</gene>
<dbReference type="Proteomes" id="UP001149140">
    <property type="component" value="Unassembled WGS sequence"/>
</dbReference>
<dbReference type="CDD" id="cd02440">
    <property type="entry name" value="AdoMet_MTases"/>
    <property type="match status" value="1"/>
</dbReference>
<dbReference type="Pfam" id="PF13489">
    <property type="entry name" value="Methyltransf_23"/>
    <property type="match status" value="1"/>
</dbReference>
<evidence type="ECO:0000313" key="1">
    <source>
        <dbReference type="EMBL" id="MDA0167193.1"/>
    </source>
</evidence>
<dbReference type="GO" id="GO:0032259">
    <property type="term" value="P:methylation"/>
    <property type="evidence" value="ECO:0007669"/>
    <property type="project" value="UniProtKB-KW"/>
</dbReference>
<proteinExistence type="predicted"/>
<dbReference type="Gene3D" id="3.40.50.150">
    <property type="entry name" value="Vaccinia Virus protein VP39"/>
    <property type="match status" value="1"/>
</dbReference>
<dbReference type="AlphaFoldDB" id="A0A9X3N4Y2"/>
<name>A0A9X3N4Y2_9ACTN</name>
<dbReference type="RefSeq" id="WP_270046443.1">
    <property type="nucleotide sequence ID" value="NZ_JAPDOD010000092.1"/>
</dbReference>
<dbReference type="GO" id="GO:0008168">
    <property type="term" value="F:methyltransferase activity"/>
    <property type="evidence" value="ECO:0007669"/>
    <property type="project" value="UniProtKB-KW"/>
</dbReference>
<reference evidence="1" key="1">
    <citation type="submission" date="2022-10" db="EMBL/GenBank/DDBJ databases">
        <title>The WGS of Solirubrobacter ginsenosidimutans DSM 21036.</title>
        <authorList>
            <person name="Jiang Z."/>
        </authorList>
    </citation>
    <scope>NUCLEOTIDE SEQUENCE</scope>
    <source>
        <strain evidence="1">DSM 21036</strain>
    </source>
</reference>
<dbReference type="SUPFAM" id="SSF53335">
    <property type="entry name" value="S-adenosyl-L-methionine-dependent methyltransferases"/>
    <property type="match status" value="1"/>
</dbReference>
<keyword evidence="1" id="KW-0489">Methyltransferase</keyword>
<keyword evidence="1" id="KW-0808">Transferase</keyword>
<keyword evidence="2" id="KW-1185">Reference proteome</keyword>
<evidence type="ECO:0000313" key="2">
    <source>
        <dbReference type="Proteomes" id="UP001149140"/>
    </source>
</evidence>
<sequence length="198" mass="22016">MRDFYEAFWAGEPEREPEPWEWEGRRALLLDAVSPGDRVLDLGTGAGAFLTALQQADADPVGVEIAEAAAQRARAATGIEVRLVEPDGTLPFAHGEFDLIWCSEVLEHVPDALGLLQEARRVLKRDGRILLTVPYHGRFQAAAIALTRFDAHFDPLGQHVRFFTRRSLATILEHAGFEDARVRPVLSRKSLAAAARRR</sequence>
<dbReference type="InterPro" id="IPR029063">
    <property type="entry name" value="SAM-dependent_MTases_sf"/>
</dbReference>
<protein>
    <submittedName>
        <fullName evidence="1">Class I SAM-dependent methyltransferase</fullName>
    </submittedName>
</protein>
<accession>A0A9X3N4Y2</accession>
<dbReference type="EMBL" id="JAPDOD010000092">
    <property type="protein sequence ID" value="MDA0167193.1"/>
    <property type="molecule type" value="Genomic_DNA"/>
</dbReference>